<dbReference type="PANTHER" id="PTHR11709">
    <property type="entry name" value="MULTI-COPPER OXIDASE"/>
    <property type="match status" value="1"/>
</dbReference>
<evidence type="ECO:0000256" key="4">
    <source>
        <dbReference type="ARBA" id="ARBA00023008"/>
    </source>
</evidence>
<dbReference type="AlphaFoldDB" id="A0A7I8WZ96"/>
<keyword evidence="3" id="KW-0560">Oxidoreductase</keyword>
<name>A0A7I8WZ96_BURXY</name>
<organism evidence="7 8">
    <name type="scientific">Bursaphelenchus xylophilus</name>
    <name type="common">Pinewood nematode worm</name>
    <name type="synonym">Aphelenchoides xylophilus</name>
    <dbReference type="NCBI Taxonomy" id="6326"/>
    <lineage>
        <taxon>Eukaryota</taxon>
        <taxon>Metazoa</taxon>
        <taxon>Ecdysozoa</taxon>
        <taxon>Nematoda</taxon>
        <taxon>Chromadorea</taxon>
        <taxon>Rhabditida</taxon>
        <taxon>Tylenchina</taxon>
        <taxon>Tylenchomorpha</taxon>
        <taxon>Aphelenchoidea</taxon>
        <taxon>Aphelenchoididae</taxon>
        <taxon>Bursaphelenchus</taxon>
    </lineage>
</organism>
<dbReference type="GO" id="GO:0016491">
    <property type="term" value="F:oxidoreductase activity"/>
    <property type="evidence" value="ECO:0007669"/>
    <property type="project" value="UniProtKB-KW"/>
</dbReference>
<comment type="similarity">
    <text evidence="1">Belongs to the multicopper oxidase family.</text>
</comment>
<evidence type="ECO:0000256" key="1">
    <source>
        <dbReference type="ARBA" id="ARBA00010609"/>
    </source>
</evidence>
<dbReference type="OrthoDB" id="2121828at2759"/>
<evidence type="ECO:0000313" key="8">
    <source>
        <dbReference type="Proteomes" id="UP000659654"/>
    </source>
</evidence>
<comment type="caution">
    <text evidence="7">The sequence shown here is derived from an EMBL/GenBank/DDBJ whole genome shotgun (WGS) entry which is preliminary data.</text>
</comment>
<sequence length="581" mass="66539">MGGSRGERDRSVKDYQFTNMLAKIVVLYIFLNLSSAWERYEKPLETLPLNKNGVYEINLTVTNMISMTRIASDGQIQVIDYDPLSEEWSQRDPDRSTPCDAGWPILNKTSGLMKETVELHGLIQHTGKHVRVVTLNGETPGPDIRVPLGGEVIMRVINRLDSEAITLHVHGMDKKNMWYTDGVAFVQQCPVTSGSSHSYRFIADTPGTMWYHGHLNNDRGDGLLGGFVVQTEDEKIKRIDGSFVEAEREYMMILQDWAELVSGETWEMHVHMTMKWVGHGFDDEARQKCWAPKRTYDGSNIGGSIPLAAILVNNKGWYNQEDIRNRPARLPLTTYQIKRGEHQRYRVVNGGVSQGLMVWCEGHQITVISADGVDVDPVVVDALMVFPGERYDIHIQGLANPDRKKYRFIIDTIEYFNWDWTVGDIQVGLANLEYEDADLPDSNTVDFSHSHCSATKRCVILNCPFLDFKKSLNFTCLGAHKLQNAEQIEGDEDMLERKMFRDGFKEVFANMHFDNHIDGYMYQSPKGIPYYHYGHMSSVALACDPFKCDRYHSFKWNHDCDCFFHYEFNLGDIVQVSEKIR</sequence>
<keyword evidence="8" id="KW-1185">Reference proteome</keyword>
<evidence type="ECO:0000259" key="5">
    <source>
        <dbReference type="Pfam" id="PF00394"/>
    </source>
</evidence>
<dbReference type="Proteomes" id="UP000582659">
    <property type="component" value="Unassembled WGS sequence"/>
</dbReference>
<protein>
    <submittedName>
        <fullName evidence="7">(pine wood nematode) hypothetical protein</fullName>
    </submittedName>
</protein>
<dbReference type="InterPro" id="IPR011707">
    <property type="entry name" value="Cu-oxidase-like_N"/>
</dbReference>
<dbReference type="Pfam" id="PF00394">
    <property type="entry name" value="Cu-oxidase"/>
    <property type="match status" value="1"/>
</dbReference>
<dbReference type="PANTHER" id="PTHR11709:SF394">
    <property type="entry name" value="FI03373P-RELATED"/>
    <property type="match status" value="1"/>
</dbReference>
<proteinExistence type="inferred from homology"/>
<dbReference type="InterPro" id="IPR001117">
    <property type="entry name" value="Cu-oxidase_2nd"/>
</dbReference>
<reference evidence="7" key="1">
    <citation type="submission" date="2020-09" db="EMBL/GenBank/DDBJ databases">
        <authorList>
            <person name="Kikuchi T."/>
        </authorList>
    </citation>
    <scope>NUCLEOTIDE SEQUENCE</scope>
    <source>
        <strain evidence="7">Ka4C1</strain>
    </source>
</reference>
<dbReference type="GO" id="GO:0005507">
    <property type="term" value="F:copper ion binding"/>
    <property type="evidence" value="ECO:0007669"/>
    <property type="project" value="InterPro"/>
</dbReference>
<dbReference type="SMR" id="A0A7I8WZ96"/>
<dbReference type="Gene3D" id="2.60.40.420">
    <property type="entry name" value="Cupredoxins - blue copper proteins"/>
    <property type="match status" value="2"/>
</dbReference>
<dbReference type="EMBL" id="CAJFDI010000002">
    <property type="protein sequence ID" value="CAD5218067.1"/>
    <property type="molecule type" value="Genomic_DNA"/>
</dbReference>
<accession>A0A7I8WZ96</accession>
<dbReference type="EMBL" id="CAJFCV020000002">
    <property type="protein sequence ID" value="CAG9102623.1"/>
    <property type="molecule type" value="Genomic_DNA"/>
</dbReference>
<evidence type="ECO:0000256" key="2">
    <source>
        <dbReference type="ARBA" id="ARBA00022723"/>
    </source>
</evidence>
<feature type="domain" description="Plastocyanin-like" evidence="5">
    <location>
        <begin position="307"/>
        <end position="407"/>
    </location>
</feature>
<dbReference type="SUPFAM" id="SSF49503">
    <property type="entry name" value="Cupredoxins"/>
    <property type="match status" value="2"/>
</dbReference>
<dbReference type="InterPro" id="IPR045087">
    <property type="entry name" value="Cu-oxidase_fam"/>
</dbReference>
<evidence type="ECO:0000313" key="7">
    <source>
        <dbReference type="EMBL" id="CAD5218067.1"/>
    </source>
</evidence>
<gene>
    <name evidence="7" type="ORF">BXYJ_LOCUS5460</name>
</gene>
<dbReference type="Pfam" id="PF07732">
    <property type="entry name" value="Cu-oxidase_3"/>
    <property type="match status" value="1"/>
</dbReference>
<dbReference type="GO" id="GO:0006826">
    <property type="term" value="P:iron ion transport"/>
    <property type="evidence" value="ECO:0007669"/>
    <property type="project" value="TreeGrafter"/>
</dbReference>
<keyword evidence="2" id="KW-0479">Metal-binding</keyword>
<evidence type="ECO:0000256" key="3">
    <source>
        <dbReference type="ARBA" id="ARBA00023002"/>
    </source>
</evidence>
<dbReference type="GO" id="GO:0005886">
    <property type="term" value="C:plasma membrane"/>
    <property type="evidence" value="ECO:0007669"/>
    <property type="project" value="TreeGrafter"/>
</dbReference>
<keyword evidence="4" id="KW-0186">Copper</keyword>
<dbReference type="Proteomes" id="UP000659654">
    <property type="component" value="Unassembled WGS sequence"/>
</dbReference>
<dbReference type="InterPro" id="IPR008972">
    <property type="entry name" value="Cupredoxin"/>
</dbReference>
<evidence type="ECO:0000259" key="6">
    <source>
        <dbReference type="Pfam" id="PF07732"/>
    </source>
</evidence>
<feature type="domain" description="Plastocyanin-like" evidence="6">
    <location>
        <begin position="126"/>
        <end position="232"/>
    </location>
</feature>